<reference evidence="3" key="1">
    <citation type="submission" date="2017-04" db="EMBL/GenBank/DDBJ databases">
        <authorList>
            <person name="Varghese N."/>
            <person name="Submissions S."/>
        </authorList>
    </citation>
    <scope>NUCLEOTIDE SEQUENCE [LARGE SCALE GENOMIC DNA]</scope>
    <source>
        <strain evidence="3">Ballard 720</strain>
    </source>
</reference>
<sequence>MTFRAKTAVLVNTDFSRWAIVTPREYRWIASPQKGVERVMLERVGTEEARATSIVRYLPHSHFPQHNHPEGEEVLVLSGVFSEGDTHYPAGWYLRNPPGSSHRPSSEEGAVIFVKLRQMLPDERRSVRIDTRHPASWRRSHGQDVCLLFSNDLEHVCLRRLAPGEIVLPDSRRRTELLVLAGEALIGAASYGRGSWIRSPRGAQPMISAGARGATLYLKTTEVVDQELGA</sequence>
<protein>
    <submittedName>
        <fullName evidence="2">Anti-ECFsigma factor, ChrR</fullName>
    </submittedName>
</protein>
<dbReference type="Proteomes" id="UP000192911">
    <property type="component" value="Unassembled WGS sequence"/>
</dbReference>
<evidence type="ECO:0000259" key="1">
    <source>
        <dbReference type="Pfam" id="PF12973"/>
    </source>
</evidence>
<gene>
    <name evidence="2" type="ORF">SAMN06295900_103213</name>
</gene>
<keyword evidence="3" id="KW-1185">Reference proteome</keyword>
<dbReference type="EMBL" id="FXAH01000003">
    <property type="protein sequence ID" value="SMF15538.1"/>
    <property type="molecule type" value="Genomic_DNA"/>
</dbReference>
<dbReference type="STRING" id="28094.SAMN06295900_103213"/>
<evidence type="ECO:0000313" key="2">
    <source>
        <dbReference type="EMBL" id="SMF15538.1"/>
    </source>
</evidence>
<organism evidence="2 3">
    <name type="scientific">Trinickia caryophylli</name>
    <name type="common">Paraburkholderia caryophylli</name>
    <dbReference type="NCBI Taxonomy" id="28094"/>
    <lineage>
        <taxon>Bacteria</taxon>
        <taxon>Pseudomonadati</taxon>
        <taxon>Pseudomonadota</taxon>
        <taxon>Betaproteobacteria</taxon>
        <taxon>Burkholderiales</taxon>
        <taxon>Burkholderiaceae</taxon>
        <taxon>Trinickia</taxon>
    </lineage>
</organism>
<dbReference type="CDD" id="cd20303">
    <property type="entry name" value="cupin_ChrR_1"/>
    <property type="match status" value="1"/>
</dbReference>
<dbReference type="InterPro" id="IPR014710">
    <property type="entry name" value="RmlC-like_jellyroll"/>
</dbReference>
<dbReference type="Gene3D" id="2.60.120.10">
    <property type="entry name" value="Jelly Rolls"/>
    <property type="match status" value="1"/>
</dbReference>
<accession>A0A1X7DHH9</accession>
<dbReference type="Pfam" id="PF12973">
    <property type="entry name" value="Cupin_7"/>
    <property type="match status" value="1"/>
</dbReference>
<proteinExistence type="predicted"/>
<dbReference type="AlphaFoldDB" id="A0A1X7DHH9"/>
<feature type="domain" description="ChrR-like cupin" evidence="1">
    <location>
        <begin position="19"/>
        <end position="119"/>
    </location>
</feature>
<name>A0A1X7DHH9_TRICW</name>
<dbReference type="InterPro" id="IPR011051">
    <property type="entry name" value="RmlC_Cupin_sf"/>
</dbReference>
<evidence type="ECO:0000313" key="3">
    <source>
        <dbReference type="Proteomes" id="UP000192911"/>
    </source>
</evidence>
<dbReference type="SUPFAM" id="SSF51182">
    <property type="entry name" value="RmlC-like cupins"/>
    <property type="match status" value="2"/>
</dbReference>
<dbReference type="InterPro" id="IPR025979">
    <property type="entry name" value="ChrR-like_cupin_dom"/>
</dbReference>